<reference evidence="1" key="1">
    <citation type="submission" date="2018-02" db="EMBL/GenBank/DDBJ databases">
        <title>Rhizophora mucronata_Transcriptome.</title>
        <authorList>
            <person name="Meera S.P."/>
            <person name="Sreeshan A."/>
            <person name="Augustine A."/>
        </authorList>
    </citation>
    <scope>NUCLEOTIDE SEQUENCE</scope>
    <source>
        <tissue evidence="1">Leaf</tissue>
    </source>
</reference>
<evidence type="ECO:0000313" key="1">
    <source>
        <dbReference type="EMBL" id="MBX65129.1"/>
    </source>
</evidence>
<sequence length="10" mass="957">MDPGGGSEAH</sequence>
<proteinExistence type="predicted"/>
<organism evidence="1">
    <name type="scientific">Rhizophora mucronata</name>
    <name type="common">Asiatic mangrove</name>
    <dbReference type="NCBI Taxonomy" id="61149"/>
    <lineage>
        <taxon>Eukaryota</taxon>
        <taxon>Viridiplantae</taxon>
        <taxon>Streptophyta</taxon>
        <taxon>Embryophyta</taxon>
        <taxon>Tracheophyta</taxon>
        <taxon>Spermatophyta</taxon>
        <taxon>Magnoliopsida</taxon>
        <taxon>eudicotyledons</taxon>
        <taxon>Gunneridae</taxon>
        <taxon>Pentapetalae</taxon>
        <taxon>rosids</taxon>
        <taxon>fabids</taxon>
        <taxon>Malpighiales</taxon>
        <taxon>Rhizophoraceae</taxon>
        <taxon>Rhizophora</taxon>
    </lineage>
</organism>
<protein>
    <submittedName>
        <fullName evidence="1">Uncharacterized protein</fullName>
    </submittedName>
</protein>
<accession>A0A2P2QDS7</accession>
<name>A0A2P2QDS7_RHIMU</name>
<dbReference type="EMBL" id="GGEC01084645">
    <property type="protein sequence ID" value="MBX65129.1"/>
    <property type="molecule type" value="Transcribed_RNA"/>
</dbReference>